<dbReference type="NCBIfam" id="NF005413">
    <property type="entry name" value="PRK06986.1"/>
    <property type="match status" value="1"/>
</dbReference>
<dbReference type="Proteomes" id="UP000321685">
    <property type="component" value="Unassembled WGS sequence"/>
</dbReference>
<dbReference type="Pfam" id="PF04542">
    <property type="entry name" value="Sigma70_r2"/>
    <property type="match status" value="1"/>
</dbReference>
<proteinExistence type="inferred from homology"/>
<protein>
    <recommendedName>
        <fullName evidence="5">RNA polymerase sigma factor</fullName>
    </recommendedName>
</protein>
<feature type="domain" description="RNA polymerase sigma-70" evidence="7">
    <location>
        <begin position="198"/>
        <end position="211"/>
    </location>
</feature>
<evidence type="ECO:0000256" key="5">
    <source>
        <dbReference type="RuleBase" id="RU362124"/>
    </source>
</evidence>
<dbReference type="GO" id="GO:0003677">
    <property type="term" value="F:DNA binding"/>
    <property type="evidence" value="ECO:0007669"/>
    <property type="project" value="UniProtKB-KW"/>
</dbReference>
<dbReference type="NCBIfam" id="TIGR02479">
    <property type="entry name" value="FliA_WhiG"/>
    <property type="match status" value="1"/>
</dbReference>
<evidence type="ECO:0000259" key="7">
    <source>
        <dbReference type="PROSITE" id="PS00715"/>
    </source>
</evidence>
<dbReference type="PANTHER" id="PTHR30385">
    <property type="entry name" value="SIGMA FACTOR F FLAGELLAR"/>
    <property type="match status" value="1"/>
</dbReference>
<dbReference type="PROSITE" id="PS00715">
    <property type="entry name" value="SIGMA70_1"/>
    <property type="match status" value="1"/>
</dbReference>
<keyword evidence="1 5" id="KW-0805">Transcription regulation</keyword>
<sequence>MTRRTPGPEPLLAENQQVSRLVTALVSALSSGRDDVVAPADPVPGPASAALDPTALRDHSGVGCVDTPMGHEPGTEVRKPTIAAVVPAVADLPPAAGLAAAAESSSASGPAAEPALRVVIDDVAGSAEADDRFPDNSLPGVADAAAGDADVVAQLWAGRGGRRDRAVRDLLVAHYAPLVRGVAARTAIGLPASVDAADLVQAGVFGLLDAIARYDPGRGIRFESYAAQRIRGAMLDELRAQDWVPRTVRTRLREIDRARERLERRLGRSPSNAELAAELGIPTRDLLRLSQHRRLVSVEALQERRPGAVVEEVVDDAAPDPAAAFALRETYRELADAVLGLGERDRLVVQLYYVENRTLAEIGTLLGVSESRVCQLHGRLVGRLRGRMDEAVAG</sequence>
<dbReference type="InterPro" id="IPR007624">
    <property type="entry name" value="RNA_pol_sigma70_r3"/>
</dbReference>
<dbReference type="InterPro" id="IPR013325">
    <property type="entry name" value="RNA_pol_sigma_r2"/>
</dbReference>
<dbReference type="PANTHER" id="PTHR30385:SF7">
    <property type="entry name" value="RNA POLYMERASE SIGMA FACTOR FLIA"/>
    <property type="match status" value="1"/>
</dbReference>
<dbReference type="AlphaFoldDB" id="A0A511DPS3"/>
<dbReference type="NCBIfam" id="TIGR02937">
    <property type="entry name" value="sigma70-ECF"/>
    <property type="match status" value="1"/>
</dbReference>
<dbReference type="InterPro" id="IPR013324">
    <property type="entry name" value="RNA_pol_sigma_r3/r4-like"/>
</dbReference>
<dbReference type="GO" id="GO:0003899">
    <property type="term" value="F:DNA-directed RNA polymerase activity"/>
    <property type="evidence" value="ECO:0007669"/>
    <property type="project" value="InterPro"/>
</dbReference>
<keyword evidence="2 5" id="KW-0731">Sigma factor</keyword>
<dbReference type="InterPro" id="IPR007630">
    <property type="entry name" value="RNA_pol_sigma70_r4"/>
</dbReference>
<reference evidence="9 10" key="1">
    <citation type="submission" date="2019-07" db="EMBL/GenBank/DDBJ databases">
        <title>Whole genome shotgun sequence of Pseudonocardia sulfidoxydans NBRC 16205.</title>
        <authorList>
            <person name="Hosoyama A."/>
            <person name="Uohara A."/>
            <person name="Ohji S."/>
            <person name="Ichikawa N."/>
        </authorList>
    </citation>
    <scope>NUCLEOTIDE SEQUENCE [LARGE SCALE GENOMIC DNA]</scope>
    <source>
        <strain evidence="9 10">NBRC 16205</strain>
    </source>
</reference>
<dbReference type="Pfam" id="PF04545">
    <property type="entry name" value="Sigma70_r4"/>
    <property type="match status" value="1"/>
</dbReference>
<dbReference type="Gene3D" id="1.10.1740.10">
    <property type="match status" value="1"/>
</dbReference>
<evidence type="ECO:0000256" key="1">
    <source>
        <dbReference type="ARBA" id="ARBA00023015"/>
    </source>
</evidence>
<evidence type="ECO:0000256" key="4">
    <source>
        <dbReference type="ARBA" id="ARBA00023163"/>
    </source>
</evidence>
<dbReference type="Pfam" id="PF04539">
    <property type="entry name" value="Sigma70_r3"/>
    <property type="match status" value="1"/>
</dbReference>
<evidence type="ECO:0000259" key="8">
    <source>
        <dbReference type="PROSITE" id="PS00716"/>
    </source>
</evidence>
<dbReference type="GO" id="GO:0016987">
    <property type="term" value="F:sigma factor activity"/>
    <property type="evidence" value="ECO:0007669"/>
    <property type="project" value="UniProtKB-KW"/>
</dbReference>
<dbReference type="InterPro" id="IPR014284">
    <property type="entry name" value="RNA_pol_sigma-70_dom"/>
</dbReference>
<comment type="function">
    <text evidence="5">Sigma factors are initiation factors that promote the attachment of RNA polymerase to specific initiation sites and are then released.</text>
</comment>
<comment type="caution">
    <text evidence="9">The sequence shown here is derived from an EMBL/GenBank/DDBJ whole genome shotgun (WGS) entry which is preliminary data.</text>
</comment>
<evidence type="ECO:0000256" key="6">
    <source>
        <dbReference type="SAM" id="MobiDB-lite"/>
    </source>
</evidence>
<dbReference type="GO" id="GO:0006352">
    <property type="term" value="P:DNA-templated transcription initiation"/>
    <property type="evidence" value="ECO:0007669"/>
    <property type="project" value="InterPro"/>
</dbReference>
<evidence type="ECO:0000313" key="10">
    <source>
        <dbReference type="Proteomes" id="UP000321685"/>
    </source>
</evidence>
<feature type="domain" description="RNA polymerase sigma-70" evidence="8">
    <location>
        <begin position="358"/>
        <end position="384"/>
    </location>
</feature>
<accession>A0A511DPS3</accession>
<organism evidence="9 10">
    <name type="scientific">Pseudonocardia sulfidoxydans NBRC 16205</name>
    <dbReference type="NCBI Taxonomy" id="1223511"/>
    <lineage>
        <taxon>Bacteria</taxon>
        <taxon>Bacillati</taxon>
        <taxon>Actinomycetota</taxon>
        <taxon>Actinomycetes</taxon>
        <taxon>Pseudonocardiales</taxon>
        <taxon>Pseudonocardiaceae</taxon>
        <taxon>Pseudonocardia</taxon>
    </lineage>
</organism>
<name>A0A511DPS3_9PSEU</name>
<evidence type="ECO:0000256" key="2">
    <source>
        <dbReference type="ARBA" id="ARBA00023082"/>
    </source>
</evidence>
<dbReference type="PROSITE" id="PS00716">
    <property type="entry name" value="SIGMA70_2"/>
    <property type="match status" value="1"/>
</dbReference>
<dbReference type="CDD" id="cd06171">
    <property type="entry name" value="Sigma70_r4"/>
    <property type="match status" value="1"/>
</dbReference>
<dbReference type="InterPro" id="IPR000943">
    <property type="entry name" value="RNA_pol_sigma70"/>
</dbReference>
<dbReference type="InterPro" id="IPR012845">
    <property type="entry name" value="RNA_pol_sigma_FliA_WhiG"/>
</dbReference>
<keyword evidence="4 5" id="KW-0804">Transcription</keyword>
<feature type="region of interest" description="Disordered" evidence="6">
    <location>
        <begin position="33"/>
        <end position="54"/>
    </location>
</feature>
<gene>
    <name evidence="9" type="ORF">PSU4_57830</name>
</gene>
<dbReference type="PRINTS" id="PR00046">
    <property type="entry name" value="SIGMA70FCT"/>
</dbReference>
<keyword evidence="10" id="KW-1185">Reference proteome</keyword>
<dbReference type="RefSeq" id="WP_246115415.1">
    <property type="nucleotide sequence ID" value="NZ_BJVJ01000115.1"/>
</dbReference>
<evidence type="ECO:0000256" key="3">
    <source>
        <dbReference type="ARBA" id="ARBA00023125"/>
    </source>
</evidence>
<dbReference type="SUPFAM" id="SSF88946">
    <property type="entry name" value="Sigma2 domain of RNA polymerase sigma factors"/>
    <property type="match status" value="1"/>
</dbReference>
<dbReference type="EMBL" id="BJVJ01000115">
    <property type="protein sequence ID" value="GEL26829.1"/>
    <property type="molecule type" value="Genomic_DNA"/>
</dbReference>
<keyword evidence="3 5" id="KW-0238">DNA-binding</keyword>
<dbReference type="SUPFAM" id="SSF88659">
    <property type="entry name" value="Sigma3 and sigma4 domains of RNA polymerase sigma factors"/>
    <property type="match status" value="2"/>
</dbReference>
<dbReference type="Gene3D" id="1.20.140.160">
    <property type="match status" value="1"/>
</dbReference>
<comment type="similarity">
    <text evidence="5">Belongs to the sigma-70 factor family.</text>
</comment>
<evidence type="ECO:0000313" key="9">
    <source>
        <dbReference type="EMBL" id="GEL26829.1"/>
    </source>
</evidence>
<dbReference type="InterPro" id="IPR007627">
    <property type="entry name" value="RNA_pol_sigma70_r2"/>
</dbReference>